<accession>A0A554VJ67</accession>
<dbReference type="RefSeq" id="WP_143916903.1">
    <property type="nucleotide sequence ID" value="NZ_CANMXV010000043.1"/>
</dbReference>
<evidence type="ECO:0000259" key="1">
    <source>
        <dbReference type="Pfam" id="PF04717"/>
    </source>
</evidence>
<dbReference type="SUPFAM" id="SSF69255">
    <property type="entry name" value="gp5 N-terminal domain-like"/>
    <property type="match status" value="1"/>
</dbReference>
<comment type="caution">
    <text evidence="2">The sequence shown here is derived from an EMBL/GenBank/DDBJ whole genome shotgun (WGS) entry which is preliminary data.</text>
</comment>
<dbReference type="InterPro" id="IPR037026">
    <property type="entry name" value="Vgr_OB-fold_dom_sf"/>
</dbReference>
<sequence>MVVKNVYEILIGNHQIKSINEFSLLEKAGEHSIFRLSTSYAEIEKTFTSLSPFLGINRAINNSIRVKMDSTGSSKGYSSFEFKGIINAMDISKGYLSPGDIISIQGYGSSILLDTISKFRSFENLKLSSIIRKSIEGYNRDKLNVKLSPEFNDSIPYCVQYGENAFQFIQRQAINRNEFLIYNTDTLYFGKLKSRADIRLNYSGSLLHFNFSTRSPKPENEINNPIQQVHSEYEKINDNNHIKIVGASTNHDISIGRIVDIKNGHSSYGKYRVIQVQHIIRPDGEYYNHFIAVGADSDFYIDTEKPRICTDGFQWATVVDNKDPKGHDRIKVQFEWQKESKQSTPWLEPPLPLTTNSKIKKSVFSIGKKVLINFERNDPEKPFIYPFVYNNADLKQEKIELTNS</sequence>
<dbReference type="Gene3D" id="2.40.50.230">
    <property type="entry name" value="Gp5 N-terminal domain"/>
    <property type="match status" value="1"/>
</dbReference>
<dbReference type="EMBL" id="VLNR01000028">
    <property type="protein sequence ID" value="TSE07886.1"/>
    <property type="molecule type" value="Genomic_DNA"/>
</dbReference>
<evidence type="ECO:0000313" key="2">
    <source>
        <dbReference type="EMBL" id="TSE07886.1"/>
    </source>
</evidence>
<name>A0A554VJ67_9FLAO</name>
<protein>
    <recommendedName>
        <fullName evidence="1">Gp5/Type VI secretion system Vgr protein OB-fold domain-containing protein</fullName>
    </recommendedName>
</protein>
<dbReference type="InterPro" id="IPR006531">
    <property type="entry name" value="Gp5/Vgr_OB"/>
</dbReference>
<gene>
    <name evidence="2" type="ORF">FOF46_14260</name>
</gene>
<dbReference type="Pfam" id="PF04717">
    <property type="entry name" value="Phage_base_V"/>
    <property type="match status" value="1"/>
</dbReference>
<proteinExistence type="predicted"/>
<dbReference type="OrthoDB" id="7033094at2"/>
<reference evidence="2 3" key="1">
    <citation type="submission" date="2019-07" db="EMBL/GenBank/DDBJ databases">
        <title>The draft genome sequence of Aquimarina algiphila M91.</title>
        <authorList>
            <person name="Meng X."/>
        </authorList>
    </citation>
    <scope>NUCLEOTIDE SEQUENCE [LARGE SCALE GENOMIC DNA]</scope>
    <source>
        <strain evidence="2 3">M91</strain>
    </source>
</reference>
<evidence type="ECO:0000313" key="3">
    <source>
        <dbReference type="Proteomes" id="UP000318833"/>
    </source>
</evidence>
<keyword evidence="3" id="KW-1185">Reference proteome</keyword>
<organism evidence="2 3">
    <name type="scientific">Aquimarina algiphila</name>
    <dbReference type="NCBI Taxonomy" id="2047982"/>
    <lineage>
        <taxon>Bacteria</taxon>
        <taxon>Pseudomonadati</taxon>
        <taxon>Bacteroidota</taxon>
        <taxon>Flavobacteriia</taxon>
        <taxon>Flavobacteriales</taxon>
        <taxon>Flavobacteriaceae</taxon>
        <taxon>Aquimarina</taxon>
    </lineage>
</organism>
<dbReference type="Proteomes" id="UP000318833">
    <property type="component" value="Unassembled WGS sequence"/>
</dbReference>
<dbReference type="AlphaFoldDB" id="A0A554VJ67"/>
<dbReference type="Gene3D" id="3.55.50.10">
    <property type="entry name" value="Baseplate protein-like domains"/>
    <property type="match status" value="1"/>
</dbReference>
<feature type="domain" description="Gp5/Type VI secretion system Vgr protein OB-fold" evidence="1">
    <location>
        <begin position="316"/>
        <end position="389"/>
    </location>
</feature>
<dbReference type="SUPFAM" id="SSF69279">
    <property type="entry name" value="Phage tail proteins"/>
    <property type="match status" value="1"/>
</dbReference>